<dbReference type="EMBL" id="LVXG01000023">
    <property type="protein sequence ID" value="OQP47100.1"/>
    <property type="molecule type" value="Genomic_DNA"/>
</dbReference>
<comment type="caution">
    <text evidence="1">The sequence shown here is derived from an EMBL/GenBank/DDBJ whole genome shotgun (WGS) entry which is preliminary data.</text>
</comment>
<gene>
    <name evidence="1" type="ORF">A4H97_06200</name>
</gene>
<keyword evidence="2" id="KW-1185">Reference proteome</keyword>
<reference evidence="2" key="1">
    <citation type="submission" date="2016-04" db="EMBL/GenBank/DDBJ databases">
        <authorList>
            <person name="Chen L."/>
            <person name="Zhuang W."/>
            <person name="Wang G."/>
        </authorList>
    </citation>
    <scope>NUCLEOTIDE SEQUENCE [LARGE SCALE GENOMIC DNA]</scope>
    <source>
        <strain evidence="2">17621</strain>
    </source>
</reference>
<proteinExistence type="predicted"/>
<evidence type="ECO:0000313" key="1">
    <source>
        <dbReference type="EMBL" id="OQP47100.1"/>
    </source>
</evidence>
<sequence length="75" mass="8238">MVYGIKADHSTNGEIIINKGDVIKNPTSSAINRNTMPQSISDIRRLIDKIKMVIATDFAHILTATNKGLTIVLMN</sequence>
<accession>A0A1V9ELT0</accession>
<dbReference type="Proteomes" id="UP000192610">
    <property type="component" value="Unassembled WGS sequence"/>
</dbReference>
<organism evidence="1 2">
    <name type="scientific">Niastella yeongjuensis</name>
    <dbReference type="NCBI Taxonomy" id="354355"/>
    <lineage>
        <taxon>Bacteria</taxon>
        <taxon>Pseudomonadati</taxon>
        <taxon>Bacteroidota</taxon>
        <taxon>Chitinophagia</taxon>
        <taxon>Chitinophagales</taxon>
        <taxon>Chitinophagaceae</taxon>
        <taxon>Niastella</taxon>
    </lineage>
</organism>
<dbReference type="AlphaFoldDB" id="A0A1V9ELT0"/>
<protein>
    <submittedName>
        <fullName evidence="1">Uncharacterized protein</fullName>
    </submittedName>
</protein>
<name>A0A1V9ELT0_9BACT</name>
<evidence type="ECO:0000313" key="2">
    <source>
        <dbReference type="Proteomes" id="UP000192610"/>
    </source>
</evidence>